<evidence type="ECO:0000313" key="2">
    <source>
        <dbReference type="Proteomes" id="UP000053331"/>
    </source>
</evidence>
<keyword evidence="2" id="KW-1185">Reference proteome</keyword>
<dbReference type="OrthoDB" id="275424at2157"/>
<gene>
    <name evidence="1" type="ORF">FK85_06340</name>
</gene>
<accession>A0A081EUL0</accession>
<proteinExistence type="predicted"/>
<name>A0A081EUL0_9EURY</name>
<comment type="caution">
    <text evidence="1">The sequence shown here is derived from an EMBL/GenBank/DDBJ whole genome shotgun (WGS) entry which is preliminary data.</text>
</comment>
<organism evidence="1 2">
    <name type="scientific">Halorubrum saccharovorum</name>
    <dbReference type="NCBI Taxonomy" id="2248"/>
    <lineage>
        <taxon>Archaea</taxon>
        <taxon>Methanobacteriati</taxon>
        <taxon>Methanobacteriota</taxon>
        <taxon>Stenosarchaea group</taxon>
        <taxon>Halobacteria</taxon>
        <taxon>Halobacteriales</taxon>
        <taxon>Haloferacaceae</taxon>
        <taxon>Halorubrum</taxon>
    </lineage>
</organism>
<sequence>MSSQESISEVSQYADRNTEFLSRVLAHGDEEARAYALALLANSGSVEAIDEVQAQLDEIRREIR</sequence>
<evidence type="ECO:0000313" key="1">
    <source>
        <dbReference type="EMBL" id="KDS91098.1"/>
    </source>
</evidence>
<protein>
    <submittedName>
        <fullName evidence="1">Uncharacterized protein</fullName>
    </submittedName>
</protein>
<dbReference type="EMBL" id="JNFH02000006">
    <property type="protein sequence ID" value="KDS91098.1"/>
    <property type="molecule type" value="Genomic_DNA"/>
</dbReference>
<reference evidence="1 2" key="1">
    <citation type="journal article" date="2015" name="Genome Announc.">
        <title>Draft genome sequence of a Halorubrum H3 strain isolated from the burlinskoye salt lake (Altai Krai, Russia).</title>
        <authorList>
            <person name="Rozanov A.S."/>
            <person name="Bryanskaya A.V."/>
            <person name="Malup T.K."/>
            <person name="Kotenko A.V."/>
            <person name="Peltek S.E."/>
        </authorList>
    </citation>
    <scope>NUCLEOTIDE SEQUENCE [LARGE SCALE GENOMIC DNA]</scope>
    <source>
        <strain evidence="1 2">H3</strain>
    </source>
</reference>
<dbReference type="RefSeq" id="WP_050023531.1">
    <property type="nucleotide sequence ID" value="NZ_JNFH02000006.1"/>
</dbReference>
<dbReference type="Proteomes" id="UP000053331">
    <property type="component" value="Unassembled WGS sequence"/>
</dbReference>
<dbReference type="AlphaFoldDB" id="A0A081EUL0"/>